<dbReference type="EMBL" id="FOXS01000003">
    <property type="protein sequence ID" value="SFQ48159.1"/>
    <property type="molecule type" value="Genomic_DNA"/>
</dbReference>
<evidence type="ECO:0000313" key="1">
    <source>
        <dbReference type="EMBL" id="SFQ48159.1"/>
    </source>
</evidence>
<dbReference type="RefSeq" id="WP_143080176.1">
    <property type="nucleotide sequence ID" value="NZ_FOXS01000003.1"/>
</dbReference>
<keyword evidence="2" id="KW-1185">Reference proteome</keyword>
<accession>A0A1I5YVB0</accession>
<dbReference type="Proteomes" id="UP000199029">
    <property type="component" value="Unassembled WGS sequence"/>
</dbReference>
<reference evidence="2" key="1">
    <citation type="submission" date="2016-10" db="EMBL/GenBank/DDBJ databases">
        <authorList>
            <person name="Varghese N."/>
            <person name="Submissions S."/>
        </authorList>
    </citation>
    <scope>NUCLEOTIDE SEQUENCE [LARGE SCALE GENOMIC DNA]</scope>
    <source>
        <strain evidence="2">OR362-8,ATCC BAA-1266,JCM 13504</strain>
    </source>
</reference>
<organism evidence="1 2">
    <name type="scientific">Hymenobacter arizonensis</name>
    <name type="common">Siccationidurans arizonensis</name>
    <dbReference type="NCBI Taxonomy" id="1227077"/>
    <lineage>
        <taxon>Bacteria</taxon>
        <taxon>Pseudomonadati</taxon>
        <taxon>Bacteroidota</taxon>
        <taxon>Cytophagia</taxon>
        <taxon>Cytophagales</taxon>
        <taxon>Hymenobacteraceae</taxon>
        <taxon>Hymenobacter</taxon>
    </lineage>
</organism>
<dbReference type="AlphaFoldDB" id="A0A1I5YVB0"/>
<name>A0A1I5YVB0_HYMAR</name>
<dbReference type="PROSITE" id="PS51257">
    <property type="entry name" value="PROKAR_LIPOPROTEIN"/>
    <property type="match status" value="1"/>
</dbReference>
<proteinExistence type="predicted"/>
<protein>
    <recommendedName>
        <fullName evidence="3">Lipocalin-like domain-containing protein</fullName>
    </recommendedName>
</protein>
<evidence type="ECO:0008006" key="3">
    <source>
        <dbReference type="Google" id="ProtNLM"/>
    </source>
</evidence>
<evidence type="ECO:0000313" key="2">
    <source>
        <dbReference type="Proteomes" id="UP000199029"/>
    </source>
</evidence>
<sequence>MPRLFHPYLLTLLVSGSVLSGCEKESDSLTGLAGTWKLTNRECFCAPTPVPNETVTFTNSEFSFYKAGQLSANGAYIFTEGSTCGGSTLIPVARLTYATPNHSPTDVVVTVAGNTLVLDYGIACDAPRETYKRTNTK</sequence>
<dbReference type="OrthoDB" id="886517at2"/>
<gene>
    <name evidence="1" type="ORF">SAMN04515668_2472</name>
</gene>
<dbReference type="STRING" id="1227077.SAMN04515668_2472"/>